<dbReference type="InterPro" id="IPR029035">
    <property type="entry name" value="DHS-like_NAD/FAD-binding_dom"/>
</dbReference>
<sequence>MNELHTRGLALLRAGREREAATCLREAVSHAPEDARAHYHLAIAHRLLGELEEARVSLRASLEFAPTLVPACAQLGGLALVAGGVEEAITWLTRALTLEPGHRISRYQMGIALRFAGHRSEAIRFLQASLEPGPGALRPLLAHRVRGQLADALRDAAAGPRPLAQCAAPLVTELLDEVAPEPEGASSAEFERELATRRVTPHEAARLLAGARSILALTGSGLSVGSGLATRKELWQRWDRDAAVSVFRFREAPGVLWEVIADFLGEGPHPPAAAHLALAACPNLMGIATQNVDGLHQEAHLAVQGAQVPMPPVIELHGTLLETRCHDCDDRPGRTAASYVGAGQPRPPRCERCGGALRPDVVLFGERVASARMHQALELVRRCDALLVVGTAMDVAPASELPRLARANGVPVIELKRTASRLSRSLDTLLLPGEADVVLPELIKALRR</sequence>
<keyword evidence="2 6" id="KW-0808">Transferase</keyword>
<evidence type="ECO:0000313" key="6">
    <source>
        <dbReference type="EMBL" id="MDY7232933.1"/>
    </source>
</evidence>
<dbReference type="Pfam" id="PF02146">
    <property type="entry name" value="SIR2"/>
    <property type="match status" value="1"/>
</dbReference>
<evidence type="ECO:0000259" key="5">
    <source>
        <dbReference type="PROSITE" id="PS50305"/>
    </source>
</evidence>
<proteinExistence type="predicted"/>
<gene>
    <name evidence="6" type="ORF">SYV04_41490</name>
</gene>
<evidence type="ECO:0000313" key="7">
    <source>
        <dbReference type="Proteomes" id="UP001291309"/>
    </source>
</evidence>
<feature type="binding site" evidence="4">
    <location>
        <position position="350"/>
    </location>
    <ligand>
        <name>Zn(2+)</name>
        <dbReference type="ChEBI" id="CHEBI:29105"/>
    </ligand>
</feature>
<dbReference type="SUPFAM" id="SSF52467">
    <property type="entry name" value="DHS-like NAD/FAD-binding domain"/>
    <property type="match status" value="1"/>
</dbReference>
<dbReference type="RefSeq" id="WP_321551647.1">
    <property type="nucleotide sequence ID" value="NZ_JAXIVS010000025.1"/>
</dbReference>
<dbReference type="EC" id="2.3.1.286" evidence="1"/>
<dbReference type="InterPro" id="IPR050134">
    <property type="entry name" value="NAD-dep_sirtuin_deacylases"/>
</dbReference>
<dbReference type="PROSITE" id="PS50305">
    <property type="entry name" value="SIRTUIN"/>
    <property type="match status" value="1"/>
</dbReference>
<dbReference type="SMART" id="SM00028">
    <property type="entry name" value="TPR"/>
    <property type="match status" value="3"/>
</dbReference>
<feature type="active site" description="Proton acceptor" evidence="4">
    <location>
        <position position="317"/>
    </location>
</feature>
<dbReference type="GO" id="GO:0034979">
    <property type="term" value="F:NAD-dependent protein lysine deacetylase activity"/>
    <property type="evidence" value="ECO:0007669"/>
    <property type="project" value="UniProtKB-EC"/>
</dbReference>
<dbReference type="Gene3D" id="3.30.1600.10">
    <property type="entry name" value="SIR2/SIRT2 'Small Domain"/>
    <property type="match status" value="1"/>
</dbReference>
<evidence type="ECO:0000256" key="1">
    <source>
        <dbReference type="ARBA" id="ARBA00012928"/>
    </source>
</evidence>
<dbReference type="EMBL" id="JAXIVS010000025">
    <property type="protein sequence ID" value="MDY7232933.1"/>
    <property type="molecule type" value="Genomic_DNA"/>
</dbReference>
<dbReference type="InterPro" id="IPR019734">
    <property type="entry name" value="TPR_rpt"/>
</dbReference>
<feature type="binding site" evidence="4">
    <location>
        <position position="328"/>
    </location>
    <ligand>
        <name>Zn(2+)</name>
        <dbReference type="ChEBI" id="CHEBI:29105"/>
    </ligand>
</feature>
<keyword evidence="3" id="KW-0520">NAD</keyword>
<evidence type="ECO:0000256" key="4">
    <source>
        <dbReference type="PROSITE-ProRule" id="PRU00236"/>
    </source>
</evidence>
<keyword evidence="6" id="KW-0012">Acyltransferase</keyword>
<feature type="binding site" evidence="4">
    <location>
        <position position="353"/>
    </location>
    <ligand>
        <name>Zn(2+)</name>
        <dbReference type="ChEBI" id="CHEBI:29105"/>
    </ligand>
</feature>
<feature type="domain" description="Deacetylase sirtuin-type" evidence="5">
    <location>
        <begin position="194"/>
        <end position="448"/>
    </location>
</feature>
<evidence type="ECO:0000256" key="2">
    <source>
        <dbReference type="ARBA" id="ARBA00022679"/>
    </source>
</evidence>
<dbReference type="Pfam" id="PF13432">
    <property type="entry name" value="TPR_16"/>
    <property type="match status" value="1"/>
</dbReference>
<dbReference type="InterPro" id="IPR011990">
    <property type="entry name" value="TPR-like_helical_dom_sf"/>
</dbReference>
<dbReference type="InterPro" id="IPR003000">
    <property type="entry name" value="Sirtuin"/>
</dbReference>
<accession>A0ABU5HJB2</accession>
<feature type="binding site" evidence="4">
    <location>
        <position position="325"/>
    </location>
    <ligand>
        <name>Zn(2+)</name>
        <dbReference type="ChEBI" id="CHEBI:29105"/>
    </ligand>
</feature>
<reference evidence="6 7" key="1">
    <citation type="submission" date="2023-12" db="EMBL/GenBank/DDBJ databases">
        <title>the genome sequence of Hyalangium sp. s54d21.</title>
        <authorList>
            <person name="Zhang X."/>
        </authorList>
    </citation>
    <scope>NUCLEOTIDE SEQUENCE [LARGE SCALE GENOMIC DNA]</scope>
    <source>
        <strain evidence="7">s54d21</strain>
    </source>
</reference>
<dbReference type="Gene3D" id="3.40.50.1220">
    <property type="entry name" value="TPP-binding domain"/>
    <property type="match status" value="1"/>
</dbReference>
<evidence type="ECO:0000256" key="3">
    <source>
        <dbReference type="ARBA" id="ARBA00023027"/>
    </source>
</evidence>
<name>A0ABU5HJB2_9BACT</name>
<protein>
    <recommendedName>
        <fullName evidence="1">protein acetyllysine N-acetyltransferase</fullName>
        <ecNumber evidence="1">2.3.1.286</ecNumber>
    </recommendedName>
</protein>
<keyword evidence="7" id="KW-1185">Reference proteome</keyword>
<dbReference type="Proteomes" id="UP001291309">
    <property type="component" value="Unassembled WGS sequence"/>
</dbReference>
<keyword evidence="4" id="KW-0479">Metal-binding</keyword>
<dbReference type="PANTHER" id="PTHR11085">
    <property type="entry name" value="NAD-DEPENDENT PROTEIN DEACYLASE SIRTUIN-5, MITOCHONDRIAL-RELATED"/>
    <property type="match status" value="1"/>
</dbReference>
<dbReference type="InterPro" id="IPR026590">
    <property type="entry name" value="Ssirtuin_cat_dom"/>
</dbReference>
<dbReference type="PANTHER" id="PTHR11085:SF10">
    <property type="entry name" value="NAD-DEPENDENT PROTEIN DEACYLASE SIRTUIN-5, MITOCHONDRIAL-RELATED"/>
    <property type="match status" value="1"/>
</dbReference>
<comment type="caution">
    <text evidence="6">The sequence shown here is derived from an EMBL/GenBank/DDBJ whole genome shotgun (WGS) entry which is preliminary data.</text>
</comment>
<dbReference type="InterPro" id="IPR026591">
    <property type="entry name" value="Sirtuin_cat_small_dom_sf"/>
</dbReference>
<organism evidence="6 7">
    <name type="scientific">Hyalangium rubrum</name>
    <dbReference type="NCBI Taxonomy" id="3103134"/>
    <lineage>
        <taxon>Bacteria</taxon>
        <taxon>Pseudomonadati</taxon>
        <taxon>Myxococcota</taxon>
        <taxon>Myxococcia</taxon>
        <taxon>Myxococcales</taxon>
        <taxon>Cystobacterineae</taxon>
        <taxon>Archangiaceae</taxon>
        <taxon>Hyalangium</taxon>
    </lineage>
</organism>
<keyword evidence="4" id="KW-0862">Zinc</keyword>
<dbReference type="SUPFAM" id="SSF48452">
    <property type="entry name" value="TPR-like"/>
    <property type="match status" value="1"/>
</dbReference>
<dbReference type="Gene3D" id="1.25.40.10">
    <property type="entry name" value="Tetratricopeptide repeat domain"/>
    <property type="match status" value="1"/>
</dbReference>